<accession>A0AAE0M220</accession>
<evidence type="ECO:0000313" key="1">
    <source>
        <dbReference type="EMBL" id="KAK3315154.1"/>
    </source>
</evidence>
<dbReference type="EMBL" id="JAUEDM010000006">
    <property type="protein sequence ID" value="KAK3315154.1"/>
    <property type="molecule type" value="Genomic_DNA"/>
</dbReference>
<name>A0AAE0M220_9PEZI</name>
<proteinExistence type="predicted"/>
<gene>
    <name evidence="1" type="ORF">B0H66DRAFT_536039</name>
</gene>
<protein>
    <submittedName>
        <fullName evidence="1">Uncharacterized protein</fullName>
    </submittedName>
</protein>
<keyword evidence="2" id="KW-1185">Reference proteome</keyword>
<reference evidence="1" key="1">
    <citation type="journal article" date="2023" name="Mol. Phylogenet. Evol.">
        <title>Genome-scale phylogeny and comparative genomics of the fungal order Sordariales.</title>
        <authorList>
            <person name="Hensen N."/>
            <person name="Bonometti L."/>
            <person name="Westerberg I."/>
            <person name="Brannstrom I.O."/>
            <person name="Guillou S."/>
            <person name="Cros-Aarteil S."/>
            <person name="Calhoun S."/>
            <person name="Haridas S."/>
            <person name="Kuo A."/>
            <person name="Mondo S."/>
            <person name="Pangilinan J."/>
            <person name="Riley R."/>
            <person name="LaButti K."/>
            <person name="Andreopoulos B."/>
            <person name="Lipzen A."/>
            <person name="Chen C."/>
            <person name="Yan M."/>
            <person name="Daum C."/>
            <person name="Ng V."/>
            <person name="Clum A."/>
            <person name="Steindorff A."/>
            <person name="Ohm R.A."/>
            <person name="Martin F."/>
            <person name="Silar P."/>
            <person name="Natvig D.O."/>
            <person name="Lalanne C."/>
            <person name="Gautier V."/>
            <person name="Ament-Velasquez S.L."/>
            <person name="Kruys A."/>
            <person name="Hutchinson M.I."/>
            <person name="Powell A.J."/>
            <person name="Barry K."/>
            <person name="Miller A.N."/>
            <person name="Grigoriev I.V."/>
            <person name="Debuchy R."/>
            <person name="Gladieux P."/>
            <person name="Hiltunen Thoren M."/>
            <person name="Johannesson H."/>
        </authorList>
    </citation>
    <scope>NUCLEOTIDE SEQUENCE</scope>
    <source>
        <strain evidence="1">CBS 118394</strain>
    </source>
</reference>
<reference evidence="1" key="2">
    <citation type="submission" date="2023-06" db="EMBL/GenBank/DDBJ databases">
        <authorList>
            <consortium name="Lawrence Berkeley National Laboratory"/>
            <person name="Haridas S."/>
            <person name="Hensen N."/>
            <person name="Bonometti L."/>
            <person name="Westerberg I."/>
            <person name="Brannstrom I.O."/>
            <person name="Guillou S."/>
            <person name="Cros-Aarteil S."/>
            <person name="Calhoun S."/>
            <person name="Kuo A."/>
            <person name="Mondo S."/>
            <person name="Pangilinan J."/>
            <person name="Riley R."/>
            <person name="Labutti K."/>
            <person name="Andreopoulos B."/>
            <person name="Lipzen A."/>
            <person name="Chen C."/>
            <person name="Yanf M."/>
            <person name="Daum C."/>
            <person name="Ng V."/>
            <person name="Clum A."/>
            <person name="Steindorff A."/>
            <person name="Ohm R."/>
            <person name="Martin F."/>
            <person name="Silar P."/>
            <person name="Natvig D."/>
            <person name="Lalanne C."/>
            <person name="Gautier V."/>
            <person name="Ament-Velasquez S.L."/>
            <person name="Kruys A."/>
            <person name="Hutchinson M.I."/>
            <person name="Powell A.J."/>
            <person name="Barry K."/>
            <person name="Miller A.N."/>
            <person name="Grigoriev I.V."/>
            <person name="Debuchy R."/>
            <person name="Gladieux P."/>
            <person name="Thoren M.H."/>
            <person name="Johannesson H."/>
        </authorList>
    </citation>
    <scope>NUCLEOTIDE SEQUENCE</scope>
    <source>
        <strain evidence="1">CBS 118394</strain>
    </source>
</reference>
<dbReference type="AlphaFoldDB" id="A0AAE0M220"/>
<organism evidence="1 2">
    <name type="scientific">Apodospora peruviana</name>
    <dbReference type="NCBI Taxonomy" id="516989"/>
    <lineage>
        <taxon>Eukaryota</taxon>
        <taxon>Fungi</taxon>
        <taxon>Dikarya</taxon>
        <taxon>Ascomycota</taxon>
        <taxon>Pezizomycotina</taxon>
        <taxon>Sordariomycetes</taxon>
        <taxon>Sordariomycetidae</taxon>
        <taxon>Sordariales</taxon>
        <taxon>Lasiosphaeriaceae</taxon>
        <taxon>Apodospora</taxon>
    </lineage>
</organism>
<evidence type="ECO:0000313" key="2">
    <source>
        <dbReference type="Proteomes" id="UP001283341"/>
    </source>
</evidence>
<sequence>MATAAKAAGLHVSAPPWLRLSTCATGSVWQTSWMTRVLCTTPEASGYLPMVEHYLERLGLGQRNVGKCHPSSPGDVGATLTNSCRHCRTGRPSKSSCSTKPLRTPRPVWVVSGTVATGAWVMVRGEARSRFAVGRPLDNLTRRCW</sequence>
<comment type="caution">
    <text evidence="1">The sequence shown here is derived from an EMBL/GenBank/DDBJ whole genome shotgun (WGS) entry which is preliminary data.</text>
</comment>
<dbReference type="Proteomes" id="UP001283341">
    <property type="component" value="Unassembled WGS sequence"/>
</dbReference>